<feature type="transmembrane region" description="Helical" evidence="1">
    <location>
        <begin position="198"/>
        <end position="221"/>
    </location>
</feature>
<evidence type="ECO:0000313" key="2">
    <source>
        <dbReference type="EMBL" id="KAJ6218682.1"/>
    </source>
</evidence>
<evidence type="ECO:0000256" key="1">
    <source>
        <dbReference type="SAM" id="Phobius"/>
    </source>
</evidence>
<organism evidence="2 3">
    <name type="scientific">Blomia tropicalis</name>
    <name type="common">Mite</name>
    <dbReference type="NCBI Taxonomy" id="40697"/>
    <lineage>
        <taxon>Eukaryota</taxon>
        <taxon>Metazoa</taxon>
        <taxon>Ecdysozoa</taxon>
        <taxon>Arthropoda</taxon>
        <taxon>Chelicerata</taxon>
        <taxon>Arachnida</taxon>
        <taxon>Acari</taxon>
        <taxon>Acariformes</taxon>
        <taxon>Sarcoptiformes</taxon>
        <taxon>Astigmata</taxon>
        <taxon>Glycyphagoidea</taxon>
        <taxon>Echimyopodidae</taxon>
        <taxon>Blomia</taxon>
    </lineage>
</organism>
<comment type="caution">
    <text evidence="2">The sequence shown here is derived from an EMBL/GenBank/DDBJ whole genome shotgun (WGS) entry which is preliminary data.</text>
</comment>
<evidence type="ECO:0000313" key="3">
    <source>
        <dbReference type="Proteomes" id="UP001142055"/>
    </source>
</evidence>
<reference evidence="2" key="1">
    <citation type="submission" date="2022-12" db="EMBL/GenBank/DDBJ databases">
        <title>Genome assemblies of Blomia tropicalis.</title>
        <authorList>
            <person name="Cui Y."/>
        </authorList>
    </citation>
    <scope>NUCLEOTIDE SEQUENCE</scope>
    <source>
        <tissue evidence="2">Adult mites</tissue>
    </source>
</reference>
<dbReference type="EMBL" id="JAPWDV010000002">
    <property type="protein sequence ID" value="KAJ6218682.1"/>
    <property type="molecule type" value="Genomic_DNA"/>
</dbReference>
<feature type="transmembrane region" description="Helical" evidence="1">
    <location>
        <begin position="522"/>
        <end position="542"/>
    </location>
</feature>
<feature type="transmembrane region" description="Helical" evidence="1">
    <location>
        <begin position="387"/>
        <end position="410"/>
    </location>
</feature>
<keyword evidence="1" id="KW-0472">Membrane</keyword>
<keyword evidence="1" id="KW-1133">Transmembrane helix</keyword>
<name>A0A9Q0M616_BLOTA</name>
<feature type="transmembrane region" description="Helical" evidence="1">
    <location>
        <begin position="493"/>
        <end position="510"/>
    </location>
</feature>
<dbReference type="Proteomes" id="UP001142055">
    <property type="component" value="Chromosome 2"/>
</dbReference>
<sequence>MINGNEKKVSKIKCPDGNLPLEEMFKSQSIPSSLYEWQCGTQFVKIFKSNQSSDKTIMMFVSMFNDVNQSASTYNILDTATSLTFSKRNLLVKYRIVIRFQDGYPVKKQFIIHMHDISYRIDVQKSNQLKEYILPETHTYNPFKVPIYIPQWKDWLYINTSYLVLCYDMQSHSFDCEFDITEDNVIQCYCAINHDGNIIIIVETIIIWFILTCILIFNWFWGEGTANPEIQLNLNLCMPGQSTHEYLAIFRVGPATDGFDYENSHIDIQLLTTRDEPVGIPMRFSCSKFPDRFFSELHMLICRLSAIPPITAMRINHSDTFNLMYILDFSVISLRDGNLVIQEETIDQFITSDPRLIRLESALLSLSKSCRTSEMSNHTLKPKDQSWFPLIAFTMSWPEIVAFSVFVVGFQSAEVMAARLDLDCYHYWHDFNKSIFQYAVCVISISALTIVLLGLIEWYYLKVIKRYYLRQFHKQMTDNETCSVGRGMIGKTFLLASLYAIGILLSVYTFTMANSLDTQSALIVSGIWLTSLALTFGLWFLIDNSIFAYMNNMRRNIDFRQMIASKPKFHSTVLATSSDKSVLMPLPMSGIGPNGVQYSQISNYGPELTNPKWNSKYQDVNKVGGTFPKSPSSGFRCEQTNRSSHVSQLIDPKQMMLINCSGKATTANNTNQTNKGINYSKNPKTIQLTTLTKSVLKKLVHNKPQTKPIQQLSPNNKMMKQ</sequence>
<protein>
    <submittedName>
        <fullName evidence="2">Uncharacterized protein</fullName>
    </submittedName>
</protein>
<keyword evidence="1" id="KW-0812">Transmembrane</keyword>
<keyword evidence="3" id="KW-1185">Reference proteome</keyword>
<gene>
    <name evidence="2" type="ORF">RDWZM_004494</name>
</gene>
<feature type="transmembrane region" description="Helical" evidence="1">
    <location>
        <begin position="435"/>
        <end position="461"/>
    </location>
</feature>
<dbReference type="AlphaFoldDB" id="A0A9Q0M616"/>
<accession>A0A9Q0M616</accession>
<proteinExistence type="predicted"/>